<dbReference type="OrthoDB" id="9803035at2"/>
<dbReference type="InterPro" id="IPR002123">
    <property type="entry name" value="Plipid/glycerol_acylTrfase"/>
</dbReference>
<dbReference type="CDD" id="cd07989">
    <property type="entry name" value="LPLAT_AGPAT-like"/>
    <property type="match status" value="1"/>
</dbReference>
<proteinExistence type="predicted"/>
<gene>
    <name evidence="5" type="ORF">GB993_03420</name>
</gene>
<sequence length="244" mass="27852">MFYSFIRVVARIILLIVNGRPKITHKDRLPEGTYILVGPHRTWFDPIYYALAASPRKFSFMTKKELFKNPIIRFVLNHANAYPVDRDHPGPSAIKTPVKILKQGELSTIIFPSGTRHSSEMKGGATVIAKLAGVPLVPTVYQGPLTFMGLFSRKRVKISFGEPIYIDRKFKTDDAGQQQIDQQMQAAFDALDKEIDPSFHYVDPNHKLYEEYQQKQAAEKTEEKVEAEHLAELTKPEVHNNRKS</sequence>
<dbReference type="AlphaFoldDB" id="A0A6N9I0P5"/>
<feature type="region of interest" description="Disordered" evidence="3">
    <location>
        <begin position="214"/>
        <end position="244"/>
    </location>
</feature>
<keyword evidence="2 5" id="KW-0012">Acyltransferase</keyword>
<organism evidence="5 6">
    <name type="scientific">Furfurilactobacillus milii</name>
    <dbReference type="NCBI Taxonomy" id="2888272"/>
    <lineage>
        <taxon>Bacteria</taxon>
        <taxon>Bacillati</taxon>
        <taxon>Bacillota</taxon>
        <taxon>Bacilli</taxon>
        <taxon>Lactobacillales</taxon>
        <taxon>Lactobacillaceae</taxon>
        <taxon>Furfurilactobacillus</taxon>
    </lineage>
</organism>
<dbReference type="SUPFAM" id="SSF69593">
    <property type="entry name" value="Glycerol-3-phosphate (1)-acyltransferase"/>
    <property type="match status" value="1"/>
</dbReference>
<dbReference type="PANTHER" id="PTHR10434:SF40">
    <property type="entry name" value="1-ACYL-SN-GLYCEROL-3-PHOSPHATE ACYLTRANSFERASE"/>
    <property type="match status" value="1"/>
</dbReference>
<evidence type="ECO:0000256" key="1">
    <source>
        <dbReference type="ARBA" id="ARBA00022679"/>
    </source>
</evidence>
<dbReference type="GO" id="GO:0006654">
    <property type="term" value="P:phosphatidic acid biosynthetic process"/>
    <property type="evidence" value="ECO:0007669"/>
    <property type="project" value="TreeGrafter"/>
</dbReference>
<evidence type="ECO:0000256" key="2">
    <source>
        <dbReference type="ARBA" id="ARBA00023315"/>
    </source>
</evidence>
<name>A0A6N9I0P5_9LACO</name>
<feature type="domain" description="Phospholipid/glycerol acyltransferase" evidence="4">
    <location>
        <begin position="34"/>
        <end position="144"/>
    </location>
</feature>
<dbReference type="Pfam" id="PF01553">
    <property type="entry name" value="Acyltransferase"/>
    <property type="match status" value="1"/>
</dbReference>
<keyword evidence="1 5" id="KW-0808">Transferase</keyword>
<evidence type="ECO:0000313" key="5">
    <source>
        <dbReference type="EMBL" id="MYV16561.1"/>
    </source>
</evidence>
<dbReference type="RefSeq" id="WP_161003100.1">
    <property type="nucleotide sequence ID" value="NZ_WEZQ01000005.1"/>
</dbReference>
<dbReference type="SMART" id="SM00563">
    <property type="entry name" value="PlsC"/>
    <property type="match status" value="1"/>
</dbReference>
<evidence type="ECO:0000313" key="6">
    <source>
        <dbReference type="Proteomes" id="UP000449209"/>
    </source>
</evidence>
<evidence type="ECO:0000259" key="4">
    <source>
        <dbReference type="SMART" id="SM00563"/>
    </source>
</evidence>
<protein>
    <submittedName>
        <fullName evidence="5">1-acyl-sn-glycerol-3-phosphate acyltransferase</fullName>
    </submittedName>
</protein>
<accession>A0A6N9I0P5</accession>
<dbReference type="EMBL" id="WEZQ01000005">
    <property type="protein sequence ID" value="MYV16561.1"/>
    <property type="molecule type" value="Genomic_DNA"/>
</dbReference>
<dbReference type="GO" id="GO:0003841">
    <property type="term" value="F:1-acylglycerol-3-phosphate O-acyltransferase activity"/>
    <property type="evidence" value="ECO:0007669"/>
    <property type="project" value="TreeGrafter"/>
</dbReference>
<comment type="caution">
    <text evidence="5">The sequence shown here is derived from an EMBL/GenBank/DDBJ whole genome shotgun (WGS) entry which is preliminary data.</text>
</comment>
<dbReference type="PANTHER" id="PTHR10434">
    <property type="entry name" value="1-ACYL-SN-GLYCEROL-3-PHOSPHATE ACYLTRANSFERASE"/>
    <property type="match status" value="1"/>
</dbReference>
<dbReference type="Proteomes" id="UP000449209">
    <property type="component" value="Unassembled WGS sequence"/>
</dbReference>
<evidence type="ECO:0000256" key="3">
    <source>
        <dbReference type="SAM" id="MobiDB-lite"/>
    </source>
</evidence>
<reference evidence="5 6" key="1">
    <citation type="journal article" date="2019" name="Appl. Environ. Microbiol.">
        <title>Genetic determinants of hydroxycinnamic acid metabolism in heterofermentative lactobacilli.</title>
        <authorList>
            <person name="Gaur G."/>
            <person name="Oh J.H."/>
            <person name="Filannino P."/>
            <person name="Gobbetti M."/>
            <person name="van Pijkeren J.P."/>
            <person name="Ganzle M.G."/>
        </authorList>
    </citation>
    <scope>NUCLEOTIDE SEQUENCE [LARGE SCALE GENOMIC DNA]</scope>
    <source>
        <strain evidence="5 6">C5</strain>
    </source>
</reference>